<feature type="transmembrane region" description="Helical" evidence="7">
    <location>
        <begin position="70"/>
        <end position="91"/>
    </location>
</feature>
<feature type="transmembrane region" description="Helical" evidence="7">
    <location>
        <begin position="38"/>
        <end position="58"/>
    </location>
</feature>
<dbReference type="PANTHER" id="PTHR23513">
    <property type="entry name" value="INTEGRAL MEMBRANE EFFLUX PROTEIN-RELATED"/>
    <property type="match status" value="1"/>
</dbReference>
<organism evidence="9">
    <name type="scientific">freshwater metagenome</name>
    <dbReference type="NCBI Taxonomy" id="449393"/>
    <lineage>
        <taxon>unclassified sequences</taxon>
        <taxon>metagenomes</taxon>
        <taxon>ecological metagenomes</taxon>
    </lineage>
</organism>
<dbReference type="PANTHER" id="PTHR23513:SF9">
    <property type="entry name" value="ENTEROBACTIN EXPORTER ENTS"/>
    <property type="match status" value="1"/>
</dbReference>
<feature type="domain" description="Cyclic nucleotide-binding" evidence="8">
    <location>
        <begin position="411"/>
        <end position="505"/>
    </location>
</feature>
<evidence type="ECO:0000256" key="1">
    <source>
        <dbReference type="ARBA" id="ARBA00004651"/>
    </source>
</evidence>
<feature type="transmembrane region" description="Helical" evidence="7">
    <location>
        <begin position="12"/>
        <end position="32"/>
    </location>
</feature>
<dbReference type="InterPro" id="IPR014710">
    <property type="entry name" value="RmlC-like_jellyroll"/>
</dbReference>
<feature type="transmembrane region" description="Helical" evidence="7">
    <location>
        <begin position="339"/>
        <end position="364"/>
    </location>
</feature>
<sequence length="535" mass="54297">MSSVPLTRVLLAYALSAMVEWAIWVAVLVYAFEEGGPAIAGVASIALLLPAALVAPLAGRAADGPRPTRVLLSVYVVQAVAFSATVAMAVLELPPVAVILGAAVAIAGVTYVRPTVAVVVPGLVVRPEELVRANLLTGNADSASVLLGPLAASALLAIEGPALVLGACILLSVTCALLVLPLARAESPRPAAVGTGSESGALWAAVRTMSTRKGSVSLLAVLGFQYALIGGLDLLYVNLAFDVLDLGGPGSGILSAAFGVGAVLGGLASTQLVARAHLARVLIGALVVVALAMGLLGVWTTLAVTLVALPLAGISRSLLDVTGRMLLQRSAPQDAVASVFAVLEVLAGIGILTGSLLVQLLVAVSGTESAVLGVGVLFAIVTVLCAAGLRHADAHADVPVVQIRLLRSVPLFASLPALETEALARRSLLVERADGEALMRQGEPGDQYVVIADGTVEVTIDGRPIRTMGRGEGLGEIALLADIPRTATVVAQGPVSTLVVERSAFLDAVVGHDASADLAWSVARAYHPPLDEQQG</sequence>
<dbReference type="Pfam" id="PF00027">
    <property type="entry name" value="cNMP_binding"/>
    <property type="match status" value="1"/>
</dbReference>
<keyword evidence="4 7" id="KW-0812">Transmembrane</keyword>
<evidence type="ECO:0000259" key="8">
    <source>
        <dbReference type="PROSITE" id="PS50042"/>
    </source>
</evidence>
<feature type="transmembrane region" description="Helical" evidence="7">
    <location>
        <begin position="136"/>
        <end position="158"/>
    </location>
</feature>
<protein>
    <submittedName>
        <fullName evidence="9">Unannotated protein</fullName>
    </submittedName>
</protein>
<dbReference type="InterPro" id="IPR000595">
    <property type="entry name" value="cNMP-bd_dom"/>
</dbReference>
<feature type="transmembrane region" description="Helical" evidence="7">
    <location>
        <begin position="164"/>
        <end position="183"/>
    </location>
</feature>
<feature type="transmembrane region" description="Helical" evidence="7">
    <location>
        <begin position="216"/>
        <end position="241"/>
    </location>
</feature>
<keyword evidence="2" id="KW-0813">Transport</keyword>
<name>A0A6J6NUL8_9ZZZZ</name>
<dbReference type="Gene3D" id="2.60.120.10">
    <property type="entry name" value="Jelly Rolls"/>
    <property type="match status" value="1"/>
</dbReference>
<proteinExistence type="predicted"/>
<feature type="transmembrane region" description="Helical" evidence="7">
    <location>
        <begin position="253"/>
        <end position="274"/>
    </location>
</feature>
<accession>A0A6J6NUL8</accession>
<keyword evidence="5 7" id="KW-1133">Transmembrane helix</keyword>
<dbReference type="EMBL" id="CAEZXR010000028">
    <property type="protein sequence ID" value="CAB4690480.1"/>
    <property type="molecule type" value="Genomic_DNA"/>
</dbReference>
<evidence type="ECO:0000256" key="2">
    <source>
        <dbReference type="ARBA" id="ARBA00022448"/>
    </source>
</evidence>
<reference evidence="9" key="1">
    <citation type="submission" date="2020-05" db="EMBL/GenBank/DDBJ databases">
        <authorList>
            <person name="Chiriac C."/>
            <person name="Salcher M."/>
            <person name="Ghai R."/>
            <person name="Kavagutti S V."/>
        </authorList>
    </citation>
    <scope>NUCLEOTIDE SEQUENCE</scope>
</reference>
<feature type="transmembrane region" description="Helical" evidence="7">
    <location>
        <begin position="281"/>
        <end position="300"/>
    </location>
</feature>
<dbReference type="InterPro" id="IPR011701">
    <property type="entry name" value="MFS"/>
</dbReference>
<dbReference type="PROSITE" id="PS50042">
    <property type="entry name" value="CNMP_BINDING_3"/>
    <property type="match status" value="1"/>
</dbReference>
<dbReference type="Pfam" id="PF07690">
    <property type="entry name" value="MFS_1"/>
    <property type="match status" value="1"/>
</dbReference>
<dbReference type="SMART" id="SM00100">
    <property type="entry name" value="cNMP"/>
    <property type="match status" value="1"/>
</dbReference>
<dbReference type="SUPFAM" id="SSF51206">
    <property type="entry name" value="cAMP-binding domain-like"/>
    <property type="match status" value="1"/>
</dbReference>
<dbReference type="AlphaFoldDB" id="A0A6J6NUL8"/>
<keyword evidence="6 7" id="KW-0472">Membrane</keyword>
<evidence type="ECO:0000256" key="5">
    <source>
        <dbReference type="ARBA" id="ARBA00022989"/>
    </source>
</evidence>
<dbReference type="CDD" id="cd00038">
    <property type="entry name" value="CAP_ED"/>
    <property type="match status" value="1"/>
</dbReference>
<dbReference type="PRINTS" id="PR00103">
    <property type="entry name" value="CAMPKINASE"/>
</dbReference>
<dbReference type="GO" id="GO:0005886">
    <property type="term" value="C:plasma membrane"/>
    <property type="evidence" value="ECO:0007669"/>
    <property type="project" value="UniProtKB-SubCell"/>
</dbReference>
<evidence type="ECO:0000256" key="6">
    <source>
        <dbReference type="ARBA" id="ARBA00023136"/>
    </source>
</evidence>
<feature type="transmembrane region" description="Helical" evidence="7">
    <location>
        <begin position="370"/>
        <end position="389"/>
    </location>
</feature>
<dbReference type="InterPro" id="IPR036259">
    <property type="entry name" value="MFS_trans_sf"/>
</dbReference>
<feature type="transmembrane region" description="Helical" evidence="7">
    <location>
        <begin position="97"/>
        <end position="124"/>
    </location>
</feature>
<dbReference type="InterPro" id="IPR018488">
    <property type="entry name" value="cNMP-bd_CS"/>
</dbReference>
<comment type="subcellular location">
    <subcellularLocation>
        <location evidence="1">Cell membrane</location>
        <topology evidence="1">Multi-pass membrane protein</topology>
    </subcellularLocation>
</comment>
<gene>
    <name evidence="9" type="ORF">UFOPK2579_00377</name>
</gene>
<dbReference type="InterPro" id="IPR018490">
    <property type="entry name" value="cNMP-bd_dom_sf"/>
</dbReference>
<dbReference type="GO" id="GO:0022857">
    <property type="term" value="F:transmembrane transporter activity"/>
    <property type="evidence" value="ECO:0007669"/>
    <property type="project" value="InterPro"/>
</dbReference>
<evidence type="ECO:0000256" key="7">
    <source>
        <dbReference type="SAM" id="Phobius"/>
    </source>
</evidence>
<dbReference type="PROSITE" id="PS00889">
    <property type="entry name" value="CNMP_BINDING_2"/>
    <property type="match status" value="1"/>
</dbReference>
<dbReference type="Gene3D" id="1.20.1250.20">
    <property type="entry name" value="MFS general substrate transporter like domains"/>
    <property type="match status" value="1"/>
</dbReference>
<keyword evidence="3" id="KW-1003">Cell membrane</keyword>
<evidence type="ECO:0000313" key="9">
    <source>
        <dbReference type="EMBL" id="CAB4690480.1"/>
    </source>
</evidence>
<evidence type="ECO:0000256" key="4">
    <source>
        <dbReference type="ARBA" id="ARBA00022692"/>
    </source>
</evidence>
<dbReference type="SUPFAM" id="SSF103473">
    <property type="entry name" value="MFS general substrate transporter"/>
    <property type="match status" value="1"/>
</dbReference>
<evidence type="ECO:0000256" key="3">
    <source>
        <dbReference type="ARBA" id="ARBA00022475"/>
    </source>
</evidence>